<dbReference type="HAMAP" id="MF_00984">
    <property type="entry name" value="SSB"/>
    <property type="match status" value="1"/>
</dbReference>
<dbReference type="GO" id="GO:0003697">
    <property type="term" value="F:single-stranded DNA binding"/>
    <property type="evidence" value="ECO:0007669"/>
    <property type="project" value="UniProtKB-UniRule"/>
</dbReference>
<protein>
    <recommendedName>
        <fullName evidence="2 3">Single-stranded DNA-binding protein</fullName>
        <shortName evidence="2">SSB</shortName>
    </recommendedName>
</protein>
<dbReference type="Gene3D" id="2.40.50.140">
    <property type="entry name" value="Nucleic acid-binding proteins"/>
    <property type="match status" value="1"/>
</dbReference>
<evidence type="ECO:0000313" key="4">
    <source>
        <dbReference type="EMBL" id="SJZ89388.1"/>
    </source>
</evidence>
<name>A0A1T4PF07_9ENTE</name>
<keyword evidence="1 2" id="KW-0238">DNA-binding</keyword>
<dbReference type="NCBIfam" id="TIGR00621">
    <property type="entry name" value="ssb"/>
    <property type="match status" value="1"/>
</dbReference>
<gene>
    <name evidence="4" type="ORF">SAMN02745116_01761</name>
</gene>
<dbReference type="OrthoDB" id="9809878at2"/>
<organism evidence="4 5">
    <name type="scientific">Pilibacter termitis</name>
    <dbReference type="NCBI Taxonomy" id="263852"/>
    <lineage>
        <taxon>Bacteria</taxon>
        <taxon>Bacillati</taxon>
        <taxon>Bacillota</taxon>
        <taxon>Bacilli</taxon>
        <taxon>Lactobacillales</taxon>
        <taxon>Enterococcaceae</taxon>
        <taxon>Pilibacter</taxon>
    </lineage>
</organism>
<dbReference type="GO" id="GO:0006281">
    <property type="term" value="P:DNA repair"/>
    <property type="evidence" value="ECO:0007669"/>
    <property type="project" value="UniProtKB-UniRule"/>
</dbReference>
<sequence length="145" mass="16297">MINNVVLTGRLTKDAELRYTTGGRAVSSFTLAVNRKFTDSKGNSEADFINVIVWGKQAEALSKHTHKGSLIGITGRIQTRNYENQQGQRVYVTEVVAESFTFLESKREKAPLPEDDFLGRVEQAQQNQIFHQGEPIDIPDDDLPF</sequence>
<evidence type="ECO:0000313" key="5">
    <source>
        <dbReference type="Proteomes" id="UP000190328"/>
    </source>
</evidence>
<dbReference type="RefSeq" id="WP_078807694.1">
    <property type="nucleotide sequence ID" value="NZ_FUXI01000020.1"/>
</dbReference>
<dbReference type="CDD" id="cd04496">
    <property type="entry name" value="SSB_OBF"/>
    <property type="match status" value="1"/>
</dbReference>
<dbReference type="SUPFAM" id="SSF50249">
    <property type="entry name" value="Nucleic acid-binding proteins"/>
    <property type="match status" value="1"/>
</dbReference>
<proteinExistence type="inferred from homology"/>
<keyword evidence="5" id="KW-1185">Reference proteome</keyword>
<dbReference type="PANTHER" id="PTHR10302:SF27">
    <property type="entry name" value="SINGLE-STRANDED DNA-BINDING PROTEIN"/>
    <property type="match status" value="1"/>
</dbReference>
<feature type="short sequence motif" description="Important for interaction with partner proteins" evidence="2">
    <location>
        <begin position="140"/>
        <end position="145"/>
    </location>
</feature>
<evidence type="ECO:0000256" key="3">
    <source>
        <dbReference type="PIRNR" id="PIRNR002070"/>
    </source>
</evidence>
<dbReference type="PIRSF" id="PIRSF002070">
    <property type="entry name" value="SSB"/>
    <property type="match status" value="1"/>
</dbReference>
<keyword evidence="2" id="KW-0233">DNA recombination</keyword>
<keyword evidence="2" id="KW-0227">DNA damage</keyword>
<accession>A0A1T4PF07</accession>
<dbReference type="EMBL" id="FUXI01000020">
    <property type="protein sequence ID" value="SJZ89388.1"/>
    <property type="molecule type" value="Genomic_DNA"/>
</dbReference>
<evidence type="ECO:0000256" key="2">
    <source>
        <dbReference type="HAMAP-Rule" id="MF_00984"/>
    </source>
</evidence>
<dbReference type="AlphaFoldDB" id="A0A1T4PF07"/>
<dbReference type="STRING" id="263852.SAMN02745116_01761"/>
<keyword evidence="2" id="KW-0235">DNA replication</keyword>
<comment type="caution">
    <text evidence="2">Lacks conserved residue(s) required for the propagation of feature annotation.</text>
</comment>
<evidence type="ECO:0000256" key="1">
    <source>
        <dbReference type="ARBA" id="ARBA00023125"/>
    </source>
</evidence>
<dbReference type="GO" id="GO:0009295">
    <property type="term" value="C:nucleoid"/>
    <property type="evidence" value="ECO:0007669"/>
    <property type="project" value="TreeGrafter"/>
</dbReference>
<comment type="function">
    <text evidence="2">Plays an important role in DNA replication, recombination and repair. Binds to ssDNA and to an array of partner proteins to recruit them to their sites of action during DNA metabolism.</text>
</comment>
<dbReference type="PROSITE" id="PS50935">
    <property type="entry name" value="SSB"/>
    <property type="match status" value="1"/>
</dbReference>
<dbReference type="GO" id="GO:0006260">
    <property type="term" value="P:DNA replication"/>
    <property type="evidence" value="ECO:0007669"/>
    <property type="project" value="UniProtKB-UniRule"/>
</dbReference>
<dbReference type="InterPro" id="IPR012340">
    <property type="entry name" value="NA-bd_OB-fold"/>
</dbReference>
<keyword evidence="2" id="KW-0234">DNA repair</keyword>
<dbReference type="InterPro" id="IPR011344">
    <property type="entry name" value="ssDNA-bd"/>
</dbReference>
<dbReference type="Pfam" id="PF00436">
    <property type="entry name" value="SSB"/>
    <property type="match status" value="1"/>
</dbReference>
<dbReference type="GO" id="GO:0006310">
    <property type="term" value="P:DNA recombination"/>
    <property type="evidence" value="ECO:0007669"/>
    <property type="project" value="UniProtKB-UniRule"/>
</dbReference>
<dbReference type="InterPro" id="IPR000424">
    <property type="entry name" value="Primosome_PriB/ssb"/>
</dbReference>
<reference evidence="4 5" key="1">
    <citation type="submission" date="2017-02" db="EMBL/GenBank/DDBJ databases">
        <authorList>
            <person name="Peterson S.W."/>
        </authorList>
    </citation>
    <scope>NUCLEOTIDE SEQUENCE [LARGE SCALE GENOMIC DNA]</scope>
    <source>
        <strain evidence="4 5">ATCC BAA-1030</strain>
    </source>
</reference>
<dbReference type="Proteomes" id="UP000190328">
    <property type="component" value="Unassembled WGS sequence"/>
</dbReference>
<comment type="subunit">
    <text evidence="2">Homotetramer.</text>
</comment>
<dbReference type="PANTHER" id="PTHR10302">
    <property type="entry name" value="SINGLE-STRANDED DNA-BINDING PROTEIN"/>
    <property type="match status" value="1"/>
</dbReference>